<comment type="subcellular location">
    <subcellularLocation>
        <location evidence="1">Nucleus</location>
    </subcellularLocation>
</comment>
<protein>
    <recommendedName>
        <fullName evidence="7">BHLH domain-containing protein</fullName>
    </recommendedName>
</protein>
<dbReference type="PANTHER" id="PTHR15741">
    <property type="entry name" value="BASIC HELIX-LOOP-HELIX ZIP TRANSCRIPTION FACTOR"/>
    <property type="match status" value="1"/>
</dbReference>
<name>A0A292Q6D9_9PEZI</name>
<keyword evidence="5" id="KW-0539">Nucleus</keyword>
<feature type="compositionally biased region" description="Basic and acidic residues" evidence="6">
    <location>
        <begin position="274"/>
        <end position="284"/>
    </location>
</feature>
<dbReference type="PROSITE" id="PS50888">
    <property type="entry name" value="BHLH"/>
    <property type="match status" value="1"/>
</dbReference>
<keyword evidence="3" id="KW-0238">DNA-binding</keyword>
<dbReference type="GO" id="GO:0046983">
    <property type="term" value="F:protein dimerization activity"/>
    <property type="evidence" value="ECO:0007669"/>
    <property type="project" value="InterPro"/>
</dbReference>
<dbReference type="SMART" id="SM00353">
    <property type="entry name" value="HLH"/>
    <property type="match status" value="1"/>
</dbReference>
<gene>
    <name evidence="8" type="ORF">GSTUAT00001044001</name>
</gene>
<dbReference type="InterPro" id="IPR036638">
    <property type="entry name" value="HLH_DNA-bd_sf"/>
</dbReference>
<evidence type="ECO:0000256" key="5">
    <source>
        <dbReference type="ARBA" id="ARBA00023242"/>
    </source>
</evidence>
<evidence type="ECO:0000313" key="9">
    <source>
        <dbReference type="Proteomes" id="UP001412239"/>
    </source>
</evidence>
<reference evidence="8" key="1">
    <citation type="submission" date="2015-10" db="EMBL/GenBank/DDBJ databases">
        <authorList>
            <person name="Regsiter A."/>
            <person name="william w."/>
        </authorList>
    </citation>
    <scope>NUCLEOTIDE SEQUENCE</scope>
    <source>
        <strain evidence="8">Montdore</strain>
    </source>
</reference>
<keyword evidence="4" id="KW-0804">Transcription</keyword>
<dbReference type="Gene3D" id="4.10.280.10">
    <property type="entry name" value="Helix-loop-helix DNA-binding domain"/>
    <property type="match status" value="1"/>
</dbReference>
<feature type="region of interest" description="Disordered" evidence="6">
    <location>
        <begin position="231"/>
        <end position="327"/>
    </location>
</feature>
<proteinExistence type="predicted"/>
<dbReference type="SUPFAM" id="SSF47459">
    <property type="entry name" value="HLH, helix-loop-helix DNA-binding domain"/>
    <property type="match status" value="1"/>
</dbReference>
<organism evidence="8 9">
    <name type="scientific">Tuber aestivum</name>
    <name type="common">summer truffle</name>
    <dbReference type="NCBI Taxonomy" id="59557"/>
    <lineage>
        <taxon>Eukaryota</taxon>
        <taxon>Fungi</taxon>
        <taxon>Dikarya</taxon>
        <taxon>Ascomycota</taxon>
        <taxon>Pezizomycotina</taxon>
        <taxon>Pezizomycetes</taxon>
        <taxon>Pezizales</taxon>
        <taxon>Tuberaceae</taxon>
        <taxon>Tuber</taxon>
    </lineage>
</organism>
<evidence type="ECO:0000256" key="3">
    <source>
        <dbReference type="ARBA" id="ARBA00023125"/>
    </source>
</evidence>
<keyword evidence="9" id="KW-1185">Reference proteome</keyword>
<dbReference type="AlphaFoldDB" id="A0A292Q6D9"/>
<dbReference type="InterPro" id="IPR052207">
    <property type="entry name" value="Max-like/E-box_TFs"/>
</dbReference>
<evidence type="ECO:0000256" key="6">
    <source>
        <dbReference type="SAM" id="MobiDB-lite"/>
    </source>
</evidence>
<feature type="compositionally biased region" description="Basic and acidic residues" evidence="6">
    <location>
        <begin position="308"/>
        <end position="327"/>
    </location>
</feature>
<dbReference type="Proteomes" id="UP001412239">
    <property type="component" value="Unassembled WGS sequence"/>
</dbReference>
<dbReference type="GO" id="GO:0005634">
    <property type="term" value="C:nucleus"/>
    <property type="evidence" value="ECO:0007669"/>
    <property type="project" value="UniProtKB-SubCell"/>
</dbReference>
<evidence type="ECO:0000256" key="2">
    <source>
        <dbReference type="ARBA" id="ARBA00023015"/>
    </source>
</evidence>
<dbReference type="EMBL" id="LN890954">
    <property type="protein sequence ID" value="CUS14974.1"/>
    <property type="molecule type" value="Genomic_DNA"/>
</dbReference>
<dbReference type="GO" id="GO:0000978">
    <property type="term" value="F:RNA polymerase II cis-regulatory region sequence-specific DNA binding"/>
    <property type="evidence" value="ECO:0007669"/>
    <property type="project" value="TreeGrafter"/>
</dbReference>
<evidence type="ECO:0000259" key="7">
    <source>
        <dbReference type="PROSITE" id="PS50888"/>
    </source>
</evidence>
<dbReference type="Pfam" id="PF00010">
    <property type="entry name" value="HLH"/>
    <property type="match status" value="1"/>
</dbReference>
<sequence>MSTLPRPLASVPVVHPPSLQMLNASHYNHDILKFKPKHCYPMASSRSTFDFYGFEARFNAPSPPAPVGPPLLDTHEQKGLENWFESIGSGSMPSSNLFDSELPDDPPYWSPEMPSNYQNTVPEMPPRHHHHHQYLSSSMDGYLTSSPVSAAPSQVDINSFNASRGLLQRQQGQASQQIGNHNLLNFGTDTNFAPNGYHPPALPVPLEEKEVEVRSRVYAAFRNDSTVTTAVNSPTEIKYEQGGGDTEDDDSGTPVYDGNESTPSPSRNSAMLKRRMDGGEDFSKSARKPRSRKSEASMRMAKKKAGGQKRDNLTEAQKRENHIHSEQKRRNLIRQGFEDLCSLVPELSSGGYSKSAVLVHAANYLDDLKKGNARLRLYLQQLQQLQMDRAY</sequence>
<accession>A0A292Q6D9</accession>
<keyword evidence="2" id="KW-0805">Transcription regulation</keyword>
<dbReference type="GO" id="GO:0000981">
    <property type="term" value="F:DNA-binding transcription factor activity, RNA polymerase II-specific"/>
    <property type="evidence" value="ECO:0007669"/>
    <property type="project" value="TreeGrafter"/>
</dbReference>
<dbReference type="InterPro" id="IPR011598">
    <property type="entry name" value="bHLH_dom"/>
</dbReference>
<evidence type="ECO:0000256" key="4">
    <source>
        <dbReference type="ARBA" id="ARBA00023163"/>
    </source>
</evidence>
<dbReference type="PANTHER" id="PTHR15741:SF27">
    <property type="entry name" value="TRANSCRIPTION FACTOR AP-4"/>
    <property type="match status" value="1"/>
</dbReference>
<feature type="compositionally biased region" description="Polar residues" evidence="6">
    <location>
        <begin position="259"/>
        <end position="269"/>
    </location>
</feature>
<evidence type="ECO:0000313" key="8">
    <source>
        <dbReference type="EMBL" id="CUS14974.1"/>
    </source>
</evidence>
<evidence type="ECO:0000256" key="1">
    <source>
        <dbReference type="ARBA" id="ARBA00004123"/>
    </source>
</evidence>
<feature type="domain" description="BHLH" evidence="7">
    <location>
        <begin position="317"/>
        <end position="368"/>
    </location>
</feature>